<dbReference type="NCBIfam" id="TIGR03696">
    <property type="entry name" value="Rhs_assc_core"/>
    <property type="match status" value="1"/>
</dbReference>
<sequence>MKMKKLVFILLVLPFVMYAQSTNENHVVTKVYKKATTSPVSGHNKDEVMTSVQYFDGLGRLKQTVAVNAGGNTISNNTIPIDWTLGNTGPTDFFTAGTAAENRIINGSTPFGGTDLLWECIPDAASNFDGGWNTKNFTIDNTKTYRYSIWVKRTGSQAGTTYHGTQSVDNLDGTPNANPYFWAGDLPQLNTWYLLVGVVHPHTYRGSDTGVSGVYDTSGNKVKDGTEYRWRSDYNVTRLRDYLYYCTDTSVRQYFWSPLFQEIDGGELPLEDIFTENAPVIAQENIKDIVSHVEYDNLGRMTKEYLPVTNGSGDANIRTENMATATQDYYARKYAKDFAGATLLSEINAYSEKAYDFSPLNRVTEQAAPGLDWKLGNGHEIKFDYDVNAANEVKVYEVTTSFANNTYTPTLQGGTAYYLEGALSKTVTKDENWKVGQTYANDHTTEEFKNKSGQVILKRTYNQNQKHDTYYVYDDFGNLTYVIPPKAEGTVAKPTTTKLSELCYQYVYDYRNRLVEKKIPGKGKEYIVYDKLDRPILTQDTNLKAQSKWLYTKYDQLGRVIYTGYRTNSHLREDIQNSINSASTAQWSEERINSAMSLGGVSIYYTNRTLPTGMTEIFTVNYYDSYVDLPSSGLGNTVTNSYGVTSTTNTKGLATVTKTRVLGTNHWITTVTYYDKKARPIYVYSKNDYLQTTDVVESKLDDFTGKVLETRTTHTKTGKDPIVTIDRFEYDHMDRLISQNQQINGQISERIVKNNYDDLGQLESKILGNGTKVGYKDVTSGLSIADGVITKTSTVNGWNVGLATQGSFNADGYVEYIAPQHNKDFMVGLSNTNNDASFSSIRFALYNVGNGYVHIYEWGTYKGNFGRYYEGDIFRVERIGDQIQYKRNGETFYTSTSRSSGTLIGDVSIQTYNAKIKDFKIVDNSKGLQKVDYNYNVRGWLTNINDDVSNDNDLFNFSIQYNDPSVELNKRLYNGNIAQTSWQTQNVDNSRKTYNYTYDALNRITAAYGAKTTNYNLGHSTIPITYDKNGNIERLYRKGHTNADATTFGVMDDLHYTYNGNKLTKVLDNGNDNFGFKDGANTTVEYTYDANGNMLTDANKGVTAITYNHLNLPTSVTIGGQNISYTYDASGVKLSKTFGSITTEYAGNYVYEKRTGRGAGTQIHFFRTSEGYYNVGNIDANGDLLGYYVYEYKDHLGNVRLSFADANKDGVITASSEILEEKNYYPFGLQHKGYNNVVSPYGDHIAQRFSFVGKELNQEQGIEWHDFGARNYDASLGRWMNSDPLAEQMRRHSPYNYAFNNPIYFIDPDGMAPMDWYENQTTGEVEWFDGNKDVFGYNHLGYHHTETDTDGTRTKYNGDTKTKTVRGEVVKTFESSQKKEGFTFFGKTHTVSETLFQDKKVSSLGDEMHVKATREVSEGEEGIINLNTSTNIDEEGNVTSEAGVSLDIKIGKFKGSFSFEDASVKTKTKFGDSSFSFGIGINSDGRPKATLGAARNINGTDNKSSIKLVPGGNSLMFGLGIVATTVTGGAVAPILTLAF</sequence>
<evidence type="ECO:0000259" key="3">
    <source>
        <dbReference type="Pfam" id="PF20041"/>
    </source>
</evidence>
<keyword evidence="2" id="KW-0732">Signal</keyword>
<feature type="transmembrane region" description="Helical" evidence="1">
    <location>
        <begin position="1515"/>
        <end position="1538"/>
    </location>
</feature>
<accession>A0A4V6NQM4</accession>
<gene>
    <name evidence="4" type="ORF">EV195_101125</name>
</gene>
<comment type="caution">
    <text evidence="4">The sequence shown here is derived from an EMBL/GenBank/DDBJ whole genome shotgun (WGS) entry which is preliminary data.</text>
</comment>
<dbReference type="Pfam" id="PF20041">
    <property type="entry name" value="DUF6443"/>
    <property type="match status" value="2"/>
</dbReference>
<protein>
    <submittedName>
        <fullName evidence="4">RHS repeat-associated protein</fullName>
    </submittedName>
</protein>
<keyword evidence="5" id="KW-1185">Reference proteome</keyword>
<organism evidence="4 5">
    <name type="scientific">Tenacibaculum skagerrakense</name>
    <dbReference type="NCBI Taxonomy" id="186571"/>
    <lineage>
        <taxon>Bacteria</taxon>
        <taxon>Pseudomonadati</taxon>
        <taxon>Bacteroidota</taxon>
        <taxon>Flavobacteriia</taxon>
        <taxon>Flavobacteriales</taxon>
        <taxon>Flavobacteriaceae</taxon>
        <taxon>Tenacibaculum</taxon>
    </lineage>
</organism>
<feature type="domain" description="DUF6443" evidence="3">
    <location>
        <begin position="29"/>
        <end position="72"/>
    </location>
</feature>
<dbReference type="PANTHER" id="PTHR32305:SF15">
    <property type="entry name" value="PROTEIN RHSA-RELATED"/>
    <property type="match status" value="1"/>
</dbReference>
<dbReference type="InterPro" id="IPR050708">
    <property type="entry name" value="T6SS_VgrG/RHS"/>
</dbReference>
<feature type="signal peptide" evidence="2">
    <location>
        <begin position="1"/>
        <end position="19"/>
    </location>
</feature>
<dbReference type="Proteomes" id="UP000294564">
    <property type="component" value="Unassembled WGS sequence"/>
</dbReference>
<proteinExistence type="predicted"/>
<dbReference type="InterPro" id="IPR045619">
    <property type="entry name" value="DUF6443"/>
</dbReference>
<evidence type="ECO:0000313" key="4">
    <source>
        <dbReference type="EMBL" id="TCP27966.1"/>
    </source>
</evidence>
<evidence type="ECO:0000256" key="2">
    <source>
        <dbReference type="SAM" id="SignalP"/>
    </source>
</evidence>
<evidence type="ECO:0000256" key="1">
    <source>
        <dbReference type="SAM" id="Phobius"/>
    </source>
</evidence>
<keyword evidence="1" id="KW-1133">Transmembrane helix</keyword>
<dbReference type="EMBL" id="SLXM01000001">
    <property type="protein sequence ID" value="TCP27966.1"/>
    <property type="molecule type" value="Genomic_DNA"/>
</dbReference>
<reference evidence="4 5" key="1">
    <citation type="submission" date="2019-03" db="EMBL/GenBank/DDBJ databases">
        <title>Genomic Encyclopedia of Type Strains, Phase IV (KMG-IV): sequencing the most valuable type-strain genomes for metagenomic binning, comparative biology and taxonomic classification.</title>
        <authorList>
            <person name="Goeker M."/>
        </authorList>
    </citation>
    <scope>NUCLEOTIDE SEQUENCE [LARGE SCALE GENOMIC DNA]</scope>
    <source>
        <strain evidence="4 5">DSM 14836</strain>
    </source>
</reference>
<dbReference type="OrthoDB" id="2972467at2"/>
<keyword evidence="1" id="KW-0812">Transmembrane</keyword>
<keyword evidence="1" id="KW-0472">Membrane</keyword>
<name>A0A4V6NQM4_9FLAO</name>
<dbReference type="Gene3D" id="2.180.10.10">
    <property type="entry name" value="RHS repeat-associated core"/>
    <property type="match status" value="2"/>
</dbReference>
<feature type="domain" description="DUF6443" evidence="3">
    <location>
        <begin position="283"/>
        <end position="386"/>
    </location>
</feature>
<feature type="chain" id="PRO_5020557232" evidence="2">
    <location>
        <begin position="20"/>
        <end position="1539"/>
    </location>
</feature>
<evidence type="ECO:0000313" key="5">
    <source>
        <dbReference type="Proteomes" id="UP000294564"/>
    </source>
</evidence>
<dbReference type="PANTHER" id="PTHR32305">
    <property type="match status" value="1"/>
</dbReference>
<dbReference type="InterPro" id="IPR022385">
    <property type="entry name" value="Rhs_assc_core"/>
</dbReference>